<evidence type="ECO:0000313" key="14">
    <source>
        <dbReference type="Proteomes" id="UP000005356"/>
    </source>
</evidence>
<evidence type="ECO:0000256" key="2">
    <source>
        <dbReference type="ARBA" id="ARBA00004651"/>
    </source>
</evidence>
<dbReference type="InterPro" id="IPR002528">
    <property type="entry name" value="MATE_fam"/>
</dbReference>
<protein>
    <recommendedName>
        <fullName evidence="3">Probable multidrug resistance protein NorM</fullName>
    </recommendedName>
    <alternativeName>
        <fullName evidence="11">Multidrug-efflux transporter</fullName>
    </alternativeName>
</protein>
<name>A0ABN0D0F3_STRPO</name>
<evidence type="ECO:0000256" key="3">
    <source>
        <dbReference type="ARBA" id="ARBA00020268"/>
    </source>
</evidence>
<keyword evidence="9" id="KW-0406">Ion transport</keyword>
<feature type="transmembrane region" description="Helical" evidence="12">
    <location>
        <begin position="375"/>
        <end position="395"/>
    </location>
</feature>
<keyword evidence="10 12" id="KW-0472">Membrane</keyword>
<keyword evidence="14" id="KW-1185">Reference proteome</keyword>
<evidence type="ECO:0000256" key="6">
    <source>
        <dbReference type="ARBA" id="ARBA00022475"/>
    </source>
</evidence>
<accession>A0ABN0D0F3</accession>
<reference evidence="13 14" key="1">
    <citation type="journal article" date="2014" name="Int. J. Syst. Evol. Microbiol.">
        <title>Phylogenomics and the dynamic genome evolution of the genus Streptococcus.</title>
        <authorList>
            <consortium name="The Broad Institute Genome Sequencing Platform"/>
            <person name="Richards V.P."/>
            <person name="Palmer S.R."/>
            <person name="Pavinski Bitar P.D."/>
            <person name="Qin X."/>
            <person name="Weinstock G.M."/>
            <person name="Highlander S.K."/>
            <person name="Town C.D."/>
            <person name="Burne R.A."/>
            <person name="Stanhope M.J."/>
        </authorList>
    </citation>
    <scope>NUCLEOTIDE SEQUENCE [LARGE SCALE GENOMIC DNA]</scope>
    <source>
        <strain evidence="13 14">Jelinkova 176</strain>
    </source>
</reference>
<feature type="transmembrane region" description="Helical" evidence="12">
    <location>
        <begin position="345"/>
        <end position="363"/>
    </location>
</feature>
<dbReference type="PIRSF" id="PIRSF006603">
    <property type="entry name" value="DinF"/>
    <property type="match status" value="1"/>
</dbReference>
<sequence>MLVYMNVLNRKKILRIALPAMVENLLQMLMGFVDNFLVAQISLIAVSGVAMANNVITVYQALFIALSSAISSLLARSIGQNDETKEIEYMAKAIMVTLLLSLLLGLFNLFLGSFTLRLLGANGDLVKIGYKYLSVVGGMILSLGLLTSLGTIVRVHGMSKLPMHVSFLTNILNAILSSLSIYLFHFGIMGVAWSTVFSRLIGIIVLASFLPIKKIIKSMTLKIDWEMFSLALPAAGERLMMRLGDLLILTIIVHFGTEVLAGNAIGETISQFNYMPGMAVATASVILVANLVGSQKEDQIHLFIRDAFMLSTLVMVLFSFLIFLSTPLLVPLFTVNHQAYKAAEVVLLFSLLSAPATSGTLVYTALWQGLGNAKLPFYATSIGMWLIRIIVGYLLGIQFKFGLEGVWLATALDNLTRWLILKRVYDKRKSFNVN</sequence>
<feature type="transmembrane region" description="Helical" evidence="12">
    <location>
        <begin position="21"/>
        <end position="50"/>
    </location>
</feature>
<dbReference type="Pfam" id="PF01554">
    <property type="entry name" value="MatE"/>
    <property type="match status" value="2"/>
</dbReference>
<feature type="transmembrane region" description="Helical" evidence="12">
    <location>
        <begin position="165"/>
        <end position="185"/>
    </location>
</feature>
<evidence type="ECO:0000256" key="12">
    <source>
        <dbReference type="SAM" id="Phobius"/>
    </source>
</evidence>
<feature type="transmembrane region" description="Helical" evidence="12">
    <location>
        <begin position="191"/>
        <end position="212"/>
    </location>
</feature>
<feature type="transmembrane region" description="Helical" evidence="12">
    <location>
        <begin position="56"/>
        <end position="75"/>
    </location>
</feature>
<dbReference type="InterPro" id="IPR048279">
    <property type="entry name" value="MdtK-like"/>
</dbReference>
<comment type="caution">
    <text evidence="13">The sequence shown here is derived from an EMBL/GenBank/DDBJ whole genome shotgun (WGS) entry which is preliminary data.</text>
</comment>
<feature type="transmembrane region" description="Helical" evidence="12">
    <location>
        <begin position="246"/>
        <end position="266"/>
    </location>
</feature>
<evidence type="ECO:0000313" key="13">
    <source>
        <dbReference type="EMBL" id="EGJ28312.1"/>
    </source>
</evidence>
<keyword evidence="8 12" id="KW-1133">Transmembrane helix</keyword>
<evidence type="ECO:0000256" key="8">
    <source>
        <dbReference type="ARBA" id="ARBA00022989"/>
    </source>
</evidence>
<dbReference type="PANTHER" id="PTHR43298:SF4">
    <property type="entry name" value="DRUG_SODIUM ANTIPORTER"/>
    <property type="match status" value="1"/>
</dbReference>
<evidence type="ECO:0000256" key="5">
    <source>
        <dbReference type="ARBA" id="ARBA00022449"/>
    </source>
</evidence>
<feature type="transmembrane region" description="Helical" evidence="12">
    <location>
        <begin position="272"/>
        <end position="292"/>
    </location>
</feature>
<feature type="transmembrane region" description="Helical" evidence="12">
    <location>
        <begin position="313"/>
        <end position="333"/>
    </location>
</feature>
<comment type="function">
    <text evidence="1">Multidrug efflux pump.</text>
</comment>
<evidence type="ECO:0000256" key="4">
    <source>
        <dbReference type="ARBA" id="ARBA00022448"/>
    </source>
</evidence>
<keyword evidence="7 12" id="KW-0812">Transmembrane</keyword>
<evidence type="ECO:0000256" key="1">
    <source>
        <dbReference type="ARBA" id="ARBA00003408"/>
    </source>
</evidence>
<keyword evidence="4" id="KW-0813">Transport</keyword>
<dbReference type="NCBIfam" id="TIGR00797">
    <property type="entry name" value="matE"/>
    <property type="match status" value="1"/>
</dbReference>
<gene>
    <name evidence="13" type="ORF">STRPO_1448</name>
</gene>
<dbReference type="Proteomes" id="UP000005356">
    <property type="component" value="Unassembled WGS sequence"/>
</dbReference>
<proteinExistence type="predicted"/>
<evidence type="ECO:0000256" key="11">
    <source>
        <dbReference type="ARBA" id="ARBA00031636"/>
    </source>
</evidence>
<comment type="subcellular location">
    <subcellularLocation>
        <location evidence="2">Cell membrane</location>
        <topology evidence="2">Multi-pass membrane protein</topology>
    </subcellularLocation>
</comment>
<evidence type="ECO:0000256" key="7">
    <source>
        <dbReference type="ARBA" id="ARBA00022692"/>
    </source>
</evidence>
<keyword evidence="6" id="KW-1003">Cell membrane</keyword>
<dbReference type="PANTHER" id="PTHR43298">
    <property type="entry name" value="MULTIDRUG RESISTANCE PROTEIN NORM-RELATED"/>
    <property type="match status" value="1"/>
</dbReference>
<dbReference type="EMBL" id="AEUU02000001">
    <property type="protein sequence ID" value="EGJ28312.1"/>
    <property type="molecule type" value="Genomic_DNA"/>
</dbReference>
<feature type="transmembrane region" description="Helical" evidence="12">
    <location>
        <begin position="96"/>
        <end position="120"/>
    </location>
</feature>
<evidence type="ECO:0000256" key="10">
    <source>
        <dbReference type="ARBA" id="ARBA00023136"/>
    </source>
</evidence>
<organism evidence="13 14">
    <name type="scientific">Streptococcus porcinus str. Jelinkova 176</name>
    <dbReference type="NCBI Taxonomy" id="873448"/>
    <lineage>
        <taxon>Bacteria</taxon>
        <taxon>Bacillati</taxon>
        <taxon>Bacillota</taxon>
        <taxon>Bacilli</taxon>
        <taxon>Lactobacillales</taxon>
        <taxon>Streptococcaceae</taxon>
        <taxon>Streptococcus</taxon>
    </lineage>
</organism>
<keyword evidence="5" id="KW-0050">Antiport</keyword>
<evidence type="ECO:0000256" key="9">
    <source>
        <dbReference type="ARBA" id="ARBA00023065"/>
    </source>
</evidence>
<dbReference type="InterPro" id="IPR050222">
    <property type="entry name" value="MATE_MdtK"/>
</dbReference>
<feature type="transmembrane region" description="Helical" evidence="12">
    <location>
        <begin position="132"/>
        <end position="153"/>
    </location>
</feature>